<organism evidence="1 2">
    <name type="scientific">Hyalomma asiaticum</name>
    <name type="common">Tick</name>
    <dbReference type="NCBI Taxonomy" id="266040"/>
    <lineage>
        <taxon>Eukaryota</taxon>
        <taxon>Metazoa</taxon>
        <taxon>Ecdysozoa</taxon>
        <taxon>Arthropoda</taxon>
        <taxon>Chelicerata</taxon>
        <taxon>Arachnida</taxon>
        <taxon>Acari</taxon>
        <taxon>Parasitiformes</taxon>
        <taxon>Ixodida</taxon>
        <taxon>Ixodoidea</taxon>
        <taxon>Ixodidae</taxon>
        <taxon>Hyalomminae</taxon>
        <taxon>Hyalomma</taxon>
    </lineage>
</organism>
<sequence length="303" mass="32566">MGLSYAFAGLLVFAAMTSAVTASTTPSCVNVTLNNILNLSSCLGDNLNFCSSGTSGIYTYGSPQGIVNALGPLLSLIINRLGIPSINLPVLGNSSSLNFFLKNDTCQGQITVQLPGLGNISSTNQVQSLVQTLVCILRQIPLDQFRQVIMGIGCQLLTILSSLASNASLDASLRTALGSLSTALRVIVPTSACPPQDAVCARPASTWQSVNAADAEFYTEPHRSVSPPSTRPDRQQRCDFNSRYRRPRTDYYEEARAVGRGSYPDAPVYFEEPFGATDVTIAMYPQISPKVFHVTDRLSLRES</sequence>
<dbReference type="Proteomes" id="UP000821845">
    <property type="component" value="Chromosome 10"/>
</dbReference>
<comment type="caution">
    <text evidence="1">The sequence shown here is derived from an EMBL/GenBank/DDBJ whole genome shotgun (WGS) entry which is preliminary data.</text>
</comment>
<gene>
    <name evidence="1" type="ORF">HPB50_025046</name>
</gene>
<dbReference type="EMBL" id="CM023490">
    <property type="protein sequence ID" value="KAH6943654.1"/>
    <property type="molecule type" value="Genomic_DNA"/>
</dbReference>
<name>A0ACB7TCB0_HYAAI</name>
<evidence type="ECO:0000313" key="2">
    <source>
        <dbReference type="Proteomes" id="UP000821845"/>
    </source>
</evidence>
<keyword evidence="2" id="KW-1185">Reference proteome</keyword>
<accession>A0ACB7TCB0</accession>
<proteinExistence type="predicted"/>
<evidence type="ECO:0000313" key="1">
    <source>
        <dbReference type="EMBL" id="KAH6943654.1"/>
    </source>
</evidence>
<protein>
    <submittedName>
        <fullName evidence="1">Uncharacterized protein</fullName>
    </submittedName>
</protein>
<reference evidence="1" key="1">
    <citation type="submission" date="2020-05" db="EMBL/GenBank/DDBJ databases">
        <title>Large-scale comparative analyses of tick genomes elucidate their genetic diversity and vector capacities.</title>
        <authorList>
            <person name="Jia N."/>
            <person name="Wang J."/>
            <person name="Shi W."/>
            <person name="Du L."/>
            <person name="Sun Y."/>
            <person name="Zhan W."/>
            <person name="Jiang J."/>
            <person name="Wang Q."/>
            <person name="Zhang B."/>
            <person name="Ji P."/>
            <person name="Sakyi L.B."/>
            <person name="Cui X."/>
            <person name="Yuan T."/>
            <person name="Jiang B."/>
            <person name="Yang W."/>
            <person name="Lam T.T.-Y."/>
            <person name="Chang Q."/>
            <person name="Ding S."/>
            <person name="Wang X."/>
            <person name="Zhu J."/>
            <person name="Ruan X."/>
            <person name="Zhao L."/>
            <person name="Wei J."/>
            <person name="Que T."/>
            <person name="Du C."/>
            <person name="Cheng J."/>
            <person name="Dai P."/>
            <person name="Han X."/>
            <person name="Huang E."/>
            <person name="Gao Y."/>
            <person name="Liu J."/>
            <person name="Shao H."/>
            <person name="Ye R."/>
            <person name="Li L."/>
            <person name="Wei W."/>
            <person name="Wang X."/>
            <person name="Wang C."/>
            <person name="Yang T."/>
            <person name="Huo Q."/>
            <person name="Li W."/>
            <person name="Guo W."/>
            <person name="Chen H."/>
            <person name="Zhou L."/>
            <person name="Ni X."/>
            <person name="Tian J."/>
            <person name="Zhou Y."/>
            <person name="Sheng Y."/>
            <person name="Liu T."/>
            <person name="Pan Y."/>
            <person name="Xia L."/>
            <person name="Li J."/>
            <person name="Zhao F."/>
            <person name="Cao W."/>
        </authorList>
    </citation>
    <scope>NUCLEOTIDE SEQUENCE</scope>
    <source>
        <strain evidence="1">Hyas-2018</strain>
    </source>
</reference>